<comment type="caution">
    <text evidence="1">The sequence shown here is derived from an EMBL/GenBank/DDBJ whole genome shotgun (WGS) entry which is preliminary data.</text>
</comment>
<protein>
    <recommendedName>
        <fullName evidence="3">FAM69 protein-kinase domain-containing protein</fullName>
    </recommendedName>
</protein>
<reference evidence="1 2" key="1">
    <citation type="journal article" date="2021" name="Sci. Rep.">
        <title>Chromosome anchoring in Senegalese sole (Solea senegalensis) reveals sex-associated markers and genome rearrangements in flatfish.</title>
        <authorList>
            <person name="Guerrero-Cozar I."/>
            <person name="Gomez-Garrido J."/>
            <person name="Berbel C."/>
            <person name="Martinez-Blanch J.F."/>
            <person name="Alioto T."/>
            <person name="Claros M.G."/>
            <person name="Gagnaire P.A."/>
            <person name="Manchado M."/>
        </authorList>
    </citation>
    <scope>NUCLEOTIDE SEQUENCE [LARGE SCALE GENOMIC DNA]</scope>
    <source>
        <strain evidence="1">Sse05_10M</strain>
    </source>
</reference>
<accession>A0AAV6PJH4</accession>
<keyword evidence="2" id="KW-1185">Reference proteome</keyword>
<dbReference type="PANTHER" id="PTHR46448:SF2">
    <property type="entry name" value="PROTEIN KINASE DOMAIN-CONTAINING PROTEIN"/>
    <property type="match status" value="1"/>
</dbReference>
<dbReference type="InterPro" id="IPR042983">
    <property type="entry name" value="PKDCC"/>
</dbReference>
<dbReference type="GO" id="GO:0004715">
    <property type="term" value="F:non-membrane spanning protein tyrosine kinase activity"/>
    <property type="evidence" value="ECO:0007669"/>
    <property type="project" value="InterPro"/>
</dbReference>
<feature type="non-terminal residue" evidence="1">
    <location>
        <position position="510"/>
    </location>
</feature>
<evidence type="ECO:0000313" key="2">
    <source>
        <dbReference type="Proteomes" id="UP000693946"/>
    </source>
</evidence>
<dbReference type="PANTHER" id="PTHR46448">
    <property type="entry name" value="PROTEIN KINASE DOMAIN-CONTAINING PROTEIN"/>
    <property type="match status" value="1"/>
</dbReference>
<gene>
    <name evidence="1" type="ORF">JOB18_022939</name>
</gene>
<proteinExistence type="predicted"/>
<dbReference type="EMBL" id="JAGKHQ010000481">
    <property type="protein sequence ID" value="KAG7467850.1"/>
    <property type="molecule type" value="Genomic_DNA"/>
</dbReference>
<dbReference type="AlphaFoldDB" id="A0AAV6PJH4"/>
<dbReference type="Proteomes" id="UP000693946">
    <property type="component" value="Unassembled WGS sequence"/>
</dbReference>
<evidence type="ECO:0008006" key="3">
    <source>
        <dbReference type="Google" id="ProtNLM"/>
    </source>
</evidence>
<sequence length="510" mass="57527">MLRRDLLWHVAPRLLGGYWQVGRSCRLGLWSRCVTRAVVPERLRRPRCERVQLHVLGEGERVTPMKIQLEACYYQVNQHMDNLYTACHLYAKGNPPTVGVTQVSQTDVDEKDFSAEESKERTCTQQVFCRDSSCDARGATEVLAGADNVPVCSLLSTVASETLRRSLTQVVTAQFRNQFGSQQMGIQRTRVTALRVQRPHSSAPHSPVSRNVIFIVTSLELSEGWQNITSSHFPPPHTHTQRVIIIELKTHFLFYSSSSSFNDRSSPLSTPQLKGHCAGNARGQGGERGRVAVILEQGNPLQMIQLLQSPWEDRFRVCLDLARLLHFLSQSPLGSVALLDFQPRQFVTVAGELKLTDLDDASAEETACHGDADCTLQFPHRNFTLPCSARGVCEGLNEKRNIYNAYRYFFTYLLPHQAPPGLTHLVDHIMNSTGELKADINQTLEAFEHILLLYKSGLHLDNLPPSIIRDCFDRCRTVYVAALCEFNHRLRFPKSGGVLLKQNERDDTYT</sequence>
<dbReference type="GO" id="GO:0001501">
    <property type="term" value="P:skeletal system development"/>
    <property type="evidence" value="ECO:0007669"/>
    <property type="project" value="TreeGrafter"/>
</dbReference>
<dbReference type="GO" id="GO:0005576">
    <property type="term" value="C:extracellular region"/>
    <property type="evidence" value="ECO:0007669"/>
    <property type="project" value="TreeGrafter"/>
</dbReference>
<organism evidence="1 2">
    <name type="scientific">Solea senegalensis</name>
    <name type="common">Senegalese sole</name>
    <dbReference type="NCBI Taxonomy" id="28829"/>
    <lineage>
        <taxon>Eukaryota</taxon>
        <taxon>Metazoa</taxon>
        <taxon>Chordata</taxon>
        <taxon>Craniata</taxon>
        <taxon>Vertebrata</taxon>
        <taxon>Euteleostomi</taxon>
        <taxon>Actinopterygii</taxon>
        <taxon>Neopterygii</taxon>
        <taxon>Teleostei</taxon>
        <taxon>Neoteleostei</taxon>
        <taxon>Acanthomorphata</taxon>
        <taxon>Carangaria</taxon>
        <taxon>Pleuronectiformes</taxon>
        <taxon>Pleuronectoidei</taxon>
        <taxon>Soleidae</taxon>
        <taxon>Solea</taxon>
    </lineage>
</organism>
<name>A0AAV6PJH4_SOLSE</name>
<evidence type="ECO:0000313" key="1">
    <source>
        <dbReference type="EMBL" id="KAG7467850.1"/>
    </source>
</evidence>